<evidence type="ECO:0000256" key="3">
    <source>
        <dbReference type="ARBA" id="ARBA00022795"/>
    </source>
</evidence>
<organism evidence="9 10">
    <name type="scientific">Roseateles flavus</name>
    <dbReference type="NCBI Taxonomy" id="3149041"/>
    <lineage>
        <taxon>Bacteria</taxon>
        <taxon>Pseudomonadati</taxon>
        <taxon>Pseudomonadota</taxon>
        <taxon>Betaproteobacteria</taxon>
        <taxon>Burkholderiales</taxon>
        <taxon>Sphaerotilaceae</taxon>
        <taxon>Roseateles</taxon>
    </lineage>
</organism>
<comment type="function">
    <text evidence="4 5">Required for flagellar hook formation. May act as a scaffolding protein.</text>
</comment>
<proteinExistence type="inferred from homology"/>
<dbReference type="Pfam" id="PF03963">
    <property type="entry name" value="FlgD"/>
    <property type="match status" value="1"/>
</dbReference>
<dbReference type="RefSeq" id="WP_347611834.1">
    <property type="nucleotide sequence ID" value="NZ_JBDPZC010000009.1"/>
</dbReference>
<keyword evidence="9" id="KW-0969">Cilium</keyword>
<gene>
    <name evidence="9" type="ORF">ABDJ40_18505</name>
</gene>
<evidence type="ECO:0000256" key="5">
    <source>
        <dbReference type="RuleBase" id="RU362076"/>
    </source>
</evidence>
<evidence type="ECO:0000256" key="2">
    <source>
        <dbReference type="ARBA" id="ARBA00016013"/>
    </source>
</evidence>
<evidence type="ECO:0000313" key="9">
    <source>
        <dbReference type="EMBL" id="MEO3714764.1"/>
    </source>
</evidence>
<evidence type="ECO:0000256" key="4">
    <source>
        <dbReference type="ARBA" id="ARBA00024746"/>
    </source>
</evidence>
<dbReference type="InterPro" id="IPR025965">
    <property type="entry name" value="FlgD/Vpr_Ig-like"/>
</dbReference>
<dbReference type="EMBL" id="JBDPZC010000009">
    <property type="protein sequence ID" value="MEO3714764.1"/>
    <property type="molecule type" value="Genomic_DNA"/>
</dbReference>
<keyword evidence="9" id="KW-0282">Flagellum</keyword>
<keyword evidence="3 5" id="KW-1005">Bacterial flagellum biogenesis</keyword>
<dbReference type="Gene3D" id="2.60.40.4070">
    <property type="match status" value="1"/>
</dbReference>
<protein>
    <recommendedName>
        <fullName evidence="2 5">Basal-body rod modification protein FlgD</fullName>
    </recommendedName>
</protein>
<comment type="similarity">
    <text evidence="1 5">Belongs to the FlgD family.</text>
</comment>
<sequence length="221" mass="23279">MDYSTVIGNSKVTGSSANTTPSAAQQAQDTQDRFLKMLVAQMKNQDPMNPMDNAQVTSQMAQIQTVTGISNLNDNIKALGSQFGQMQALQSVSLVGREVLVPGNKLSWNAETAKAQGSFEIGSPADAVKLEVLAPSGAVVDTVQLGAQGAGVHDFDWSSDKFDAKSGGYSFRITASKGASVLGSTSYAHDRVMAVNTDGGKLQLQLQTVGLVDYSSVKRVD</sequence>
<dbReference type="Pfam" id="PF13860">
    <property type="entry name" value="FlgD_ig"/>
    <property type="match status" value="1"/>
</dbReference>
<dbReference type="Gene3D" id="2.30.30.910">
    <property type="match status" value="1"/>
</dbReference>
<dbReference type="Proteomes" id="UP001462640">
    <property type="component" value="Unassembled WGS sequence"/>
</dbReference>
<reference evidence="9 10" key="1">
    <citation type="submission" date="2024-05" db="EMBL/GenBank/DDBJ databases">
        <title>Roseateles sp. 2.12 16S ribosomal RNA gene Genome sequencing and assembly.</title>
        <authorList>
            <person name="Woo H."/>
        </authorList>
    </citation>
    <scope>NUCLEOTIDE SEQUENCE [LARGE SCALE GENOMIC DNA]</scope>
    <source>
        <strain evidence="9 10">2.12</strain>
    </source>
</reference>
<feature type="domain" description="FlgD/Vpr Ig-like" evidence="7">
    <location>
        <begin position="104"/>
        <end position="178"/>
    </location>
</feature>
<evidence type="ECO:0000259" key="8">
    <source>
        <dbReference type="Pfam" id="PF13861"/>
    </source>
</evidence>
<keyword evidence="9" id="KW-0966">Cell projection</keyword>
<dbReference type="Pfam" id="PF13861">
    <property type="entry name" value="FLgD_tudor"/>
    <property type="match status" value="1"/>
</dbReference>
<feature type="domain" description="FlgD Tudor-like" evidence="8">
    <location>
        <begin position="86"/>
        <end position="218"/>
    </location>
</feature>
<evidence type="ECO:0000256" key="1">
    <source>
        <dbReference type="ARBA" id="ARBA00010577"/>
    </source>
</evidence>
<feature type="region of interest" description="Disordered" evidence="6">
    <location>
        <begin position="1"/>
        <end position="26"/>
    </location>
</feature>
<keyword evidence="10" id="KW-1185">Reference proteome</keyword>
<accession>A0ABV0GIJ4</accession>
<dbReference type="InterPro" id="IPR005648">
    <property type="entry name" value="FlgD"/>
</dbReference>
<evidence type="ECO:0000256" key="6">
    <source>
        <dbReference type="SAM" id="MobiDB-lite"/>
    </source>
</evidence>
<evidence type="ECO:0000313" key="10">
    <source>
        <dbReference type="Proteomes" id="UP001462640"/>
    </source>
</evidence>
<dbReference type="InterPro" id="IPR025963">
    <property type="entry name" value="FLgD_Tudor"/>
</dbReference>
<name>A0ABV0GIJ4_9BURK</name>
<comment type="caution">
    <text evidence="9">The sequence shown here is derived from an EMBL/GenBank/DDBJ whole genome shotgun (WGS) entry which is preliminary data.</text>
</comment>
<evidence type="ECO:0000259" key="7">
    <source>
        <dbReference type="Pfam" id="PF13860"/>
    </source>
</evidence>